<dbReference type="Pfam" id="PF01370">
    <property type="entry name" value="Epimerase"/>
    <property type="match status" value="1"/>
</dbReference>
<evidence type="ECO:0000313" key="4">
    <source>
        <dbReference type="Proteomes" id="UP000248272"/>
    </source>
</evidence>
<dbReference type="GO" id="GO:0033705">
    <property type="term" value="F:GDP-4-dehydro-6-deoxy-D-mannose reductase activity"/>
    <property type="evidence" value="ECO:0007669"/>
    <property type="project" value="UniProtKB-EC"/>
</dbReference>
<name>A0A2Z6UKK8_MICAE</name>
<protein>
    <submittedName>
        <fullName evidence="3">GDP-6-deoxy-D-mannose reductase</fullName>
        <ecNumber evidence="3">1.1.1.281</ecNumber>
    </submittedName>
</protein>
<dbReference type="EMBL" id="BDSG01000001">
    <property type="protein sequence ID" value="GBL08531.1"/>
    <property type="molecule type" value="Genomic_DNA"/>
</dbReference>
<evidence type="ECO:0000256" key="1">
    <source>
        <dbReference type="ARBA" id="ARBA00007637"/>
    </source>
</evidence>
<dbReference type="SUPFAM" id="SSF51735">
    <property type="entry name" value="NAD(P)-binding Rossmann-fold domains"/>
    <property type="match status" value="1"/>
</dbReference>
<gene>
    <name evidence="3" type="primary">rmd</name>
    <name evidence="3" type="ORF">MSj_00004</name>
</gene>
<accession>A0A2Z6UKK8</accession>
<evidence type="ECO:0000313" key="3">
    <source>
        <dbReference type="EMBL" id="GBL08531.1"/>
    </source>
</evidence>
<sequence length="314" mass="34815">MGQSSQEKVIILTGASGFVGAAVLKQILKDGNLPLVLQRPSSNPFRLKDLEGYPTFVYQSLTDEQLIEKIKDYQPQILINLAWRGVAGKDRNELHQIQNNLPLTLQSVELAKSVGCSQWIGIGSQAEYGNPNRQVDEQFPTYPTTLYGKAKLAACWAALGLCQAYNIQGSWIRLFDPYGPGDDSYWLIPYLIREIASGNSPKLTKCEQLWDYLYVEDAAKAILSVAYTQATGIFNLGSGVAIPLKEVVETLKNCVNPTIQPEYGAVPYRPDQVMHLQADITRIKTLTGWGPKITIEQGLLETVKGILKQLNKSK</sequence>
<feature type="domain" description="NAD-dependent epimerase/dehydratase" evidence="2">
    <location>
        <begin position="10"/>
        <end position="237"/>
    </location>
</feature>
<dbReference type="PANTHER" id="PTHR43000">
    <property type="entry name" value="DTDP-D-GLUCOSE 4,6-DEHYDRATASE-RELATED"/>
    <property type="match status" value="1"/>
</dbReference>
<organism evidence="3 4">
    <name type="scientific">Microcystis aeruginosa Sj</name>
    <dbReference type="NCBI Taxonomy" id="1979544"/>
    <lineage>
        <taxon>Bacteria</taxon>
        <taxon>Bacillati</taxon>
        <taxon>Cyanobacteriota</taxon>
        <taxon>Cyanophyceae</taxon>
        <taxon>Oscillatoriophycideae</taxon>
        <taxon>Chroococcales</taxon>
        <taxon>Microcystaceae</taxon>
        <taxon>Microcystis</taxon>
    </lineage>
</organism>
<reference evidence="3 4" key="1">
    <citation type="journal article" date="2018" name="Front. Microbiol.">
        <title>Adaptation of the Freshwater Bloom-Forming Cyanobacterium Microcystis aeruginosa to Brackish Water Is Driven by Recent Horizontal Transfer of Sucrose Genes.</title>
        <authorList>
            <person name="Tanabe Y."/>
            <person name="Hodoki Y."/>
            <person name="Sano T."/>
            <person name="Tada K."/>
            <person name="Watanabe M.M."/>
        </authorList>
    </citation>
    <scope>NUCLEOTIDE SEQUENCE [LARGE SCALE GENOMIC DNA]</scope>
    <source>
        <strain evidence="3 4">Sj</strain>
    </source>
</reference>
<dbReference type="InterPro" id="IPR036291">
    <property type="entry name" value="NAD(P)-bd_dom_sf"/>
</dbReference>
<comment type="similarity">
    <text evidence="1">Belongs to the NAD(P)-dependent epimerase/dehydratase family.</text>
</comment>
<dbReference type="RefSeq" id="WP_108935455.1">
    <property type="nucleotide sequence ID" value="NZ_BDSG01000001.1"/>
</dbReference>
<dbReference type="AlphaFoldDB" id="A0A2Z6UKK8"/>
<dbReference type="EC" id="1.1.1.281" evidence="3"/>
<comment type="caution">
    <text evidence="3">The sequence shown here is derived from an EMBL/GenBank/DDBJ whole genome shotgun (WGS) entry which is preliminary data.</text>
</comment>
<dbReference type="Gene3D" id="3.40.50.720">
    <property type="entry name" value="NAD(P)-binding Rossmann-like Domain"/>
    <property type="match status" value="1"/>
</dbReference>
<dbReference type="Proteomes" id="UP000248272">
    <property type="component" value="Unassembled WGS sequence"/>
</dbReference>
<evidence type="ECO:0000259" key="2">
    <source>
        <dbReference type="Pfam" id="PF01370"/>
    </source>
</evidence>
<dbReference type="InterPro" id="IPR001509">
    <property type="entry name" value="Epimerase_deHydtase"/>
</dbReference>
<proteinExistence type="inferred from homology"/>
<keyword evidence="3" id="KW-0560">Oxidoreductase</keyword>